<organism evidence="2 3">
    <name type="scientific">Clostridium paridis</name>
    <dbReference type="NCBI Taxonomy" id="2803863"/>
    <lineage>
        <taxon>Bacteria</taxon>
        <taxon>Bacillati</taxon>
        <taxon>Bacillota</taxon>
        <taxon>Clostridia</taxon>
        <taxon>Eubacteriales</taxon>
        <taxon>Clostridiaceae</taxon>
        <taxon>Clostridium</taxon>
    </lineage>
</organism>
<protein>
    <submittedName>
        <fullName evidence="2">M48 family metallopeptidase</fullName>
    </submittedName>
</protein>
<proteinExistence type="predicted"/>
<comment type="caution">
    <text evidence="2">The sequence shown here is derived from an EMBL/GenBank/DDBJ whole genome shotgun (WGS) entry which is preliminary data.</text>
</comment>
<dbReference type="PANTHER" id="PTHR30399:SF1">
    <property type="entry name" value="UTP PYROPHOSPHATASE"/>
    <property type="match status" value="1"/>
</dbReference>
<accession>A0A937FHA8</accession>
<feature type="domain" description="YgjP-like metallopeptidase" evidence="1">
    <location>
        <begin position="12"/>
        <end position="217"/>
    </location>
</feature>
<keyword evidence="3" id="KW-1185">Reference proteome</keyword>
<sequence length="226" mass="26891">MDYKIVRNSRRKKIAIKISEENEIIVLVPKYTTKKYIEEIVNLNKTIIEKRLLEAKVSKEKGVLEKGYVFLLGEKIPIKLQYIYESNNRLKYTGNEIEVFIFNEEKSKETIIKNLLTEWYKKIGKAYLSKMFVEKAETLGFKFNDVRVKDVNTRWGSCSSKGNINLNYRLIMMPEEVINYVMIHELCHLREMNHSKNFWTLVETFDGEYKKHREFLRVNGSKCKIN</sequence>
<evidence type="ECO:0000313" key="2">
    <source>
        <dbReference type="EMBL" id="MBL4931416.1"/>
    </source>
</evidence>
<dbReference type="RefSeq" id="WP_202766796.1">
    <property type="nucleotide sequence ID" value="NZ_JAESWA010000019.1"/>
</dbReference>
<gene>
    <name evidence="2" type="ORF">JK634_06330</name>
</gene>
<dbReference type="CDD" id="cd07344">
    <property type="entry name" value="M48_yhfN_like"/>
    <property type="match status" value="1"/>
</dbReference>
<reference evidence="2" key="1">
    <citation type="submission" date="2021-01" db="EMBL/GenBank/DDBJ databases">
        <title>Genome public.</title>
        <authorList>
            <person name="Liu C."/>
            <person name="Sun Q."/>
        </authorList>
    </citation>
    <scope>NUCLEOTIDE SEQUENCE</scope>
    <source>
        <strain evidence="2">YIM B02565</strain>
    </source>
</reference>
<dbReference type="Pfam" id="PF01863">
    <property type="entry name" value="YgjP-like"/>
    <property type="match status" value="1"/>
</dbReference>
<dbReference type="InterPro" id="IPR002725">
    <property type="entry name" value="YgjP-like_metallopeptidase"/>
</dbReference>
<dbReference type="AlphaFoldDB" id="A0A937FHA8"/>
<dbReference type="Proteomes" id="UP000623681">
    <property type="component" value="Unassembled WGS sequence"/>
</dbReference>
<dbReference type="Gene3D" id="3.30.2010.10">
    <property type="entry name" value="Metalloproteases ('zincins'), catalytic domain"/>
    <property type="match status" value="1"/>
</dbReference>
<dbReference type="PANTHER" id="PTHR30399">
    <property type="entry name" value="UNCHARACTERIZED PROTEIN YGJP"/>
    <property type="match status" value="1"/>
</dbReference>
<evidence type="ECO:0000259" key="1">
    <source>
        <dbReference type="Pfam" id="PF01863"/>
    </source>
</evidence>
<name>A0A937FHA8_9CLOT</name>
<evidence type="ECO:0000313" key="3">
    <source>
        <dbReference type="Proteomes" id="UP000623681"/>
    </source>
</evidence>
<dbReference type="EMBL" id="JAESWA010000019">
    <property type="protein sequence ID" value="MBL4931416.1"/>
    <property type="molecule type" value="Genomic_DNA"/>
</dbReference>
<dbReference type="InterPro" id="IPR053136">
    <property type="entry name" value="UTP_pyrophosphatase-like"/>
</dbReference>